<proteinExistence type="predicted"/>
<dbReference type="EMBL" id="MU267711">
    <property type="protein sequence ID" value="KAH7910490.1"/>
    <property type="molecule type" value="Genomic_DNA"/>
</dbReference>
<name>A0ACB8AB05_9AGAM</name>
<dbReference type="Proteomes" id="UP000790377">
    <property type="component" value="Unassembled WGS sequence"/>
</dbReference>
<reference evidence="1" key="1">
    <citation type="journal article" date="2021" name="New Phytol.">
        <title>Evolutionary innovations through gain and loss of genes in the ectomycorrhizal Boletales.</title>
        <authorList>
            <person name="Wu G."/>
            <person name="Miyauchi S."/>
            <person name="Morin E."/>
            <person name="Kuo A."/>
            <person name="Drula E."/>
            <person name="Varga T."/>
            <person name="Kohler A."/>
            <person name="Feng B."/>
            <person name="Cao Y."/>
            <person name="Lipzen A."/>
            <person name="Daum C."/>
            <person name="Hundley H."/>
            <person name="Pangilinan J."/>
            <person name="Johnson J."/>
            <person name="Barry K."/>
            <person name="LaButti K."/>
            <person name="Ng V."/>
            <person name="Ahrendt S."/>
            <person name="Min B."/>
            <person name="Choi I.G."/>
            <person name="Park H."/>
            <person name="Plett J.M."/>
            <person name="Magnuson J."/>
            <person name="Spatafora J.W."/>
            <person name="Nagy L.G."/>
            <person name="Henrissat B."/>
            <person name="Grigoriev I.V."/>
            <person name="Yang Z.L."/>
            <person name="Xu J."/>
            <person name="Martin F.M."/>
        </authorList>
    </citation>
    <scope>NUCLEOTIDE SEQUENCE</scope>
    <source>
        <strain evidence="1">ATCC 28755</strain>
    </source>
</reference>
<evidence type="ECO:0000313" key="2">
    <source>
        <dbReference type="Proteomes" id="UP000790377"/>
    </source>
</evidence>
<organism evidence="1 2">
    <name type="scientific">Hygrophoropsis aurantiaca</name>
    <dbReference type="NCBI Taxonomy" id="72124"/>
    <lineage>
        <taxon>Eukaryota</taxon>
        <taxon>Fungi</taxon>
        <taxon>Dikarya</taxon>
        <taxon>Basidiomycota</taxon>
        <taxon>Agaricomycotina</taxon>
        <taxon>Agaricomycetes</taxon>
        <taxon>Agaricomycetidae</taxon>
        <taxon>Boletales</taxon>
        <taxon>Coniophorineae</taxon>
        <taxon>Hygrophoropsidaceae</taxon>
        <taxon>Hygrophoropsis</taxon>
    </lineage>
</organism>
<comment type="caution">
    <text evidence="1">The sequence shown here is derived from an EMBL/GenBank/DDBJ whole genome shotgun (WGS) entry which is preliminary data.</text>
</comment>
<evidence type="ECO:0000313" key="1">
    <source>
        <dbReference type="EMBL" id="KAH7910490.1"/>
    </source>
</evidence>
<sequence length="498" mass="55347">MLQNLPVELLCKIINNLPIETILLLRRVSKDIKQVTYDRSIWDYAYRTSSLVRPPGPFAWQTAHAIESNLIRSARLSLNWPPNPDAKPLLSRVRNISALPQQFVTLGGRWLLIRNVRDDTRILCYDLEGTEGVATEENYSTLYQCSEQEGTIQDIYGRQTFLGERNGDENHPIGYLVIVVYNAALSLRKRALYKVTIARETSLSLRLVIQTDVATPRSWAKMAIGPRSVAFYESGTTPQGVVLVDIETHQRYELPQCASQSAKQLIPEGNYEFTTFTILVSSTHLLLMRRYGGGSGPFKEPYIGTYIQAYAIPAPKASGTAFKVLPSTSVTLQLSHQGIIPNDICDRDGCILLRDSQLNHLTDAISIAFTIFAPHWEFIYTIALTLDVALQGVGSISLSAHEGRIPLQQAGSFAIMPSLNGCTRGVVCFGRYGTLHLAGFVLDDEDKANTQSAVVQDMKWLCDRQLDAGEYRLGFDASGGRIILVSADDKTLKILDFV</sequence>
<protein>
    <submittedName>
        <fullName evidence="1">Uncharacterized protein</fullName>
    </submittedName>
</protein>
<gene>
    <name evidence="1" type="ORF">BJ138DRAFT_1152771</name>
</gene>
<keyword evidence="2" id="KW-1185">Reference proteome</keyword>
<accession>A0ACB8AB05</accession>